<name>A0ABS5AHY1_9PSEU</name>
<dbReference type="Pfam" id="PF10698">
    <property type="entry name" value="DUF2505"/>
    <property type="match status" value="1"/>
</dbReference>
<dbReference type="Proteomes" id="UP001519363">
    <property type="component" value="Unassembled WGS sequence"/>
</dbReference>
<dbReference type="EMBL" id="JAGIOO010000001">
    <property type="protein sequence ID" value="MBP2475971.1"/>
    <property type="molecule type" value="Genomic_DNA"/>
</dbReference>
<dbReference type="InterPro" id="IPR019639">
    <property type="entry name" value="DUF2505"/>
</dbReference>
<accession>A0ABS5AHY1</accession>
<gene>
    <name evidence="1" type="ORF">JOF53_004843</name>
</gene>
<protein>
    <recommendedName>
        <fullName evidence="3">DUF2505 domain-containing protein</fullName>
    </recommendedName>
</protein>
<organism evidence="1 2">
    <name type="scientific">Crossiella equi</name>
    <dbReference type="NCBI Taxonomy" id="130796"/>
    <lineage>
        <taxon>Bacteria</taxon>
        <taxon>Bacillati</taxon>
        <taxon>Actinomycetota</taxon>
        <taxon>Actinomycetes</taxon>
        <taxon>Pseudonocardiales</taxon>
        <taxon>Pseudonocardiaceae</taxon>
        <taxon>Crossiella</taxon>
    </lineage>
</organism>
<evidence type="ECO:0000313" key="1">
    <source>
        <dbReference type="EMBL" id="MBP2475971.1"/>
    </source>
</evidence>
<evidence type="ECO:0008006" key="3">
    <source>
        <dbReference type="Google" id="ProtNLM"/>
    </source>
</evidence>
<evidence type="ECO:0000313" key="2">
    <source>
        <dbReference type="Proteomes" id="UP001519363"/>
    </source>
</evidence>
<keyword evidence="2" id="KW-1185">Reference proteome</keyword>
<proteinExistence type="predicted"/>
<comment type="caution">
    <text evidence="1">The sequence shown here is derived from an EMBL/GenBank/DDBJ whole genome shotgun (WGS) entry which is preliminary data.</text>
</comment>
<reference evidence="1 2" key="1">
    <citation type="submission" date="2021-03" db="EMBL/GenBank/DDBJ databases">
        <title>Sequencing the genomes of 1000 actinobacteria strains.</title>
        <authorList>
            <person name="Klenk H.-P."/>
        </authorList>
    </citation>
    <scope>NUCLEOTIDE SEQUENCE [LARGE SCALE GENOMIC DNA]</scope>
    <source>
        <strain evidence="1 2">DSM 44580</strain>
    </source>
</reference>
<dbReference type="RefSeq" id="WP_086784307.1">
    <property type="nucleotide sequence ID" value="NZ_JAGIOO010000001.1"/>
</dbReference>
<sequence>MATSTETSHGYPVPASRVAATMVDETYLRDRLAAVGGTKAELISLTDNGKSAAEGKETTVKLRQGIPADKLPSFVRTLVPGDLVIERTETWRPTGEGATASVHATVSGAPATIECSISVSGAGESCRVAGRLQVSVPLPFVGGKVEKAVIEQVKRLLDTEHEFTERWLRDHP</sequence>